<dbReference type="Pfam" id="PF00730">
    <property type="entry name" value="HhH-GPD"/>
    <property type="match status" value="1"/>
</dbReference>
<evidence type="ECO:0000256" key="4">
    <source>
        <dbReference type="SAM" id="MobiDB-lite"/>
    </source>
</evidence>
<dbReference type="GO" id="GO:0043916">
    <property type="term" value="F:DNA-7-methylguanine glycosylase activity"/>
    <property type="evidence" value="ECO:0007669"/>
    <property type="project" value="TreeGrafter"/>
</dbReference>
<feature type="region of interest" description="Disordered" evidence="4">
    <location>
        <begin position="326"/>
        <end position="358"/>
    </location>
</feature>
<evidence type="ECO:0000256" key="1">
    <source>
        <dbReference type="ARBA" id="ARBA00010817"/>
    </source>
</evidence>
<dbReference type="PANTHER" id="PTHR43003">
    <property type="entry name" value="DNA-3-METHYLADENINE GLYCOSYLASE"/>
    <property type="match status" value="1"/>
</dbReference>
<dbReference type="GO" id="GO:0005634">
    <property type="term" value="C:nucleus"/>
    <property type="evidence" value="ECO:0007669"/>
    <property type="project" value="TreeGrafter"/>
</dbReference>
<evidence type="ECO:0000313" key="6">
    <source>
        <dbReference type="EMBL" id="KAF5317161.1"/>
    </source>
</evidence>
<dbReference type="GO" id="GO:0008725">
    <property type="term" value="F:DNA-3-methyladenine glycosylase activity"/>
    <property type="evidence" value="ECO:0007669"/>
    <property type="project" value="TreeGrafter"/>
</dbReference>
<feature type="compositionally biased region" description="Polar residues" evidence="4">
    <location>
        <begin position="46"/>
        <end position="66"/>
    </location>
</feature>
<dbReference type="AlphaFoldDB" id="A0A8H5B6H1"/>
<comment type="caution">
    <text evidence="6">The sequence shown here is derived from an EMBL/GenBank/DDBJ whole genome shotgun (WGS) entry which is preliminary data.</text>
</comment>
<dbReference type="FunFam" id="1.10.340.30:FF:000004">
    <property type="entry name" value="DNA-3-methyladenine glycosylase II"/>
    <property type="match status" value="1"/>
</dbReference>
<evidence type="ECO:0000256" key="2">
    <source>
        <dbReference type="ARBA" id="ARBA00022763"/>
    </source>
</evidence>
<dbReference type="SUPFAM" id="SSF48150">
    <property type="entry name" value="DNA-glycosylase"/>
    <property type="match status" value="1"/>
</dbReference>
<dbReference type="GO" id="GO:0032993">
    <property type="term" value="C:protein-DNA complex"/>
    <property type="evidence" value="ECO:0007669"/>
    <property type="project" value="TreeGrafter"/>
</dbReference>
<organism evidence="6 7">
    <name type="scientific">Ephemerocybe angulata</name>
    <dbReference type="NCBI Taxonomy" id="980116"/>
    <lineage>
        <taxon>Eukaryota</taxon>
        <taxon>Fungi</taxon>
        <taxon>Dikarya</taxon>
        <taxon>Basidiomycota</taxon>
        <taxon>Agaricomycotina</taxon>
        <taxon>Agaricomycetes</taxon>
        <taxon>Agaricomycetidae</taxon>
        <taxon>Agaricales</taxon>
        <taxon>Agaricineae</taxon>
        <taxon>Psathyrellaceae</taxon>
        <taxon>Ephemerocybe</taxon>
    </lineage>
</organism>
<sequence length="427" mass="46106">MSIRSLCSSKTFISLIAIRAPSSSSRSIATARATESWRLNHKTMPGTRSSSRLATAQSAATASPRHQPSGAIKRKSAATTPDKKAKKPKPSKKDSQVQGDTATETLLPAATSTSEDAGNEDTPVPAVLTFDFEKAKQHLIGVDARFQDLFSKMACRPFEHLEQVHPFRALAISILGQQISWKAARSITHKFIRLFNPTIPEAVTDEAREEAMEVFPSPHQVASMDATVLRTAGLSARKAEYIQDLANRFADGRLSTEKLRTATDEELADMLIQVKGIGRWTVDMFAIFSLRRPDILPVGDLGVQRGMVRWFLAQHSPAHPYGLSPEKVGGASAKSKQKTPTALVPAGDDADLLPGTGDAVNIPKEDQAADDNVDGLESAVGETSLLPTPFTPSINRTLKKAPKEEASLPSGLTISVLKSRLDGKKVK</sequence>
<dbReference type="InterPro" id="IPR003265">
    <property type="entry name" value="HhH-GPD_domain"/>
</dbReference>
<dbReference type="Gene3D" id="1.10.340.30">
    <property type="entry name" value="Hypothetical protein, domain 2"/>
    <property type="match status" value="1"/>
</dbReference>
<protein>
    <recommendedName>
        <fullName evidence="5">HhH-GPD domain-containing protein</fullName>
    </recommendedName>
</protein>
<dbReference type="EMBL" id="JAACJK010000219">
    <property type="protein sequence ID" value="KAF5317161.1"/>
    <property type="molecule type" value="Genomic_DNA"/>
</dbReference>
<feature type="region of interest" description="Disordered" evidence="4">
    <location>
        <begin position="36"/>
        <end position="103"/>
    </location>
</feature>
<keyword evidence="7" id="KW-1185">Reference proteome</keyword>
<evidence type="ECO:0000256" key="3">
    <source>
        <dbReference type="ARBA" id="ARBA00023204"/>
    </source>
</evidence>
<feature type="domain" description="HhH-GPD" evidence="5">
    <location>
        <begin position="175"/>
        <end position="349"/>
    </location>
</feature>
<dbReference type="Proteomes" id="UP000541558">
    <property type="component" value="Unassembled WGS sequence"/>
</dbReference>
<gene>
    <name evidence="6" type="ORF">D9611_003896</name>
</gene>
<comment type="similarity">
    <text evidence="1">Belongs to the alkylbase DNA glycosidase AlkA family.</text>
</comment>
<dbReference type="PANTHER" id="PTHR43003:SF5">
    <property type="entry name" value="DNA-3-METHYLADENINE GLYCOSYLASE"/>
    <property type="match status" value="1"/>
</dbReference>
<reference evidence="6 7" key="1">
    <citation type="journal article" date="2020" name="ISME J.">
        <title>Uncovering the hidden diversity of litter-decomposition mechanisms in mushroom-forming fungi.</title>
        <authorList>
            <person name="Floudas D."/>
            <person name="Bentzer J."/>
            <person name="Ahren D."/>
            <person name="Johansson T."/>
            <person name="Persson P."/>
            <person name="Tunlid A."/>
        </authorList>
    </citation>
    <scope>NUCLEOTIDE SEQUENCE [LARGE SCALE GENOMIC DNA]</scope>
    <source>
        <strain evidence="6 7">CBS 175.51</strain>
    </source>
</reference>
<keyword evidence="2" id="KW-0227">DNA damage</keyword>
<dbReference type="GO" id="GO:0006285">
    <property type="term" value="P:base-excision repair, AP site formation"/>
    <property type="evidence" value="ECO:0007669"/>
    <property type="project" value="TreeGrafter"/>
</dbReference>
<dbReference type="CDD" id="cd00056">
    <property type="entry name" value="ENDO3c"/>
    <property type="match status" value="1"/>
</dbReference>
<dbReference type="Gene3D" id="1.10.1670.40">
    <property type="match status" value="1"/>
</dbReference>
<dbReference type="InterPro" id="IPR051912">
    <property type="entry name" value="Alkylbase_DNA_Glycosylase/TA"/>
</dbReference>
<keyword evidence="3" id="KW-0234">DNA repair</keyword>
<name>A0A8H5B6H1_9AGAR</name>
<evidence type="ECO:0000259" key="5">
    <source>
        <dbReference type="SMART" id="SM00478"/>
    </source>
</evidence>
<dbReference type="GO" id="GO:0006307">
    <property type="term" value="P:DNA alkylation repair"/>
    <property type="evidence" value="ECO:0007669"/>
    <property type="project" value="TreeGrafter"/>
</dbReference>
<dbReference type="InterPro" id="IPR011257">
    <property type="entry name" value="DNA_glycosylase"/>
</dbReference>
<dbReference type="GO" id="GO:0032131">
    <property type="term" value="F:alkylated DNA binding"/>
    <property type="evidence" value="ECO:0007669"/>
    <property type="project" value="TreeGrafter"/>
</dbReference>
<evidence type="ECO:0000313" key="7">
    <source>
        <dbReference type="Proteomes" id="UP000541558"/>
    </source>
</evidence>
<proteinExistence type="inferred from homology"/>
<accession>A0A8H5B6H1</accession>
<dbReference type="SMART" id="SM00478">
    <property type="entry name" value="ENDO3c"/>
    <property type="match status" value="1"/>
</dbReference>
<dbReference type="OrthoDB" id="415889at2759"/>